<name>A0A0F9BI12_9ZZZZ</name>
<organism evidence="1">
    <name type="scientific">marine sediment metagenome</name>
    <dbReference type="NCBI Taxonomy" id="412755"/>
    <lineage>
        <taxon>unclassified sequences</taxon>
        <taxon>metagenomes</taxon>
        <taxon>ecological metagenomes</taxon>
    </lineage>
</organism>
<dbReference type="EMBL" id="LAZR01040841">
    <property type="protein sequence ID" value="KKL13477.1"/>
    <property type="molecule type" value="Genomic_DNA"/>
</dbReference>
<evidence type="ECO:0000313" key="1">
    <source>
        <dbReference type="EMBL" id="KKL13477.1"/>
    </source>
</evidence>
<gene>
    <name evidence="1" type="ORF">LCGC14_2525350</name>
</gene>
<proteinExistence type="predicted"/>
<comment type="caution">
    <text evidence="1">The sequence shown here is derived from an EMBL/GenBank/DDBJ whole genome shotgun (WGS) entry which is preliminary data.</text>
</comment>
<accession>A0A0F9BI12</accession>
<protein>
    <submittedName>
        <fullName evidence="1">Uncharacterized protein</fullName>
    </submittedName>
</protein>
<dbReference type="AlphaFoldDB" id="A0A0F9BI12"/>
<sequence>MNMRVGSYCCFCGHKFSECECPDPVSTTVSGTNFEWPNGSPKPHKCPVCNGDGEYRTGSLSTTLGPAIKRCHGCDGKGWVTV</sequence>
<reference evidence="1" key="1">
    <citation type="journal article" date="2015" name="Nature">
        <title>Complex archaea that bridge the gap between prokaryotes and eukaryotes.</title>
        <authorList>
            <person name="Spang A."/>
            <person name="Saw J.H."/>
            <person name="Jorgensen S.L."/>
            <person name="Zaremba-Niedzwiedzka K."/>
            <person name="Martijn J."/>
            <person name="Lind A.E."/>
            <person name="van Eijk R."/>
            <person name="Schleper C."/>
            <person name="Guy L."/>
            <person name="Ettema T.J."/>
        </authorList>
    </citation>
    <scope>NUCLEOTIDE SEQUENCE</scope>
</reference>